<comment type="caution">
    <text evidence="6">The sequence shown here is derived from an EMBL/GenBank/DDBJ whole genome shotgun (WGS) entry which is preliminary data.</text>
</comment>
<dbReference type="InterPro" id="IPR040921">
    <property type="entry name" value="Peptidase_S66C"/>
</dbReference>
<dbReference type="AlphaFoldDB" id="A0A1F6MBG4"/>
<evidence type="ECO:0000256" key="2">
    <source>
        <dbReference type="ARBA" id="ARBA00022801"/>
    </source>
</evidence>
<dbReference type="Pfam" id="PF17676">
    <property type="entry name" value="Peptidase_S66C"/>
    <property type="match status" value="1"/>
</dbReference>
<dbReference type="InterPro" id="IPR029062">
    <property type="entry name" value="Class_I_gatase-like"/>
</dbReference>
<evidence type="ECO:0000313" key="6">
    <source>
        <dbReference type="EMBL" id="OGH68954.1"/>
    </source>
</evidence>
<dbReference type="InterPro" id="IPR003507">
    <property type="entry name" value="S66_fam"/>
</dbReference>
<dbReference type="InterPro" id="IPR040449">
    <property type="entry name" value="Peptidase_S66_N"/>
</dbReference>
<gene>
    <name evidence="6" type="ORF">A3D53_01365</name>
</gene>
<dbReference type="PANTHER" id="PTHR30237">
    <property type="entry name" value="MURAMOYLTETRAPEPTIDE CARBOXYPEPTIDASE"/>
    <property type="match status" value="1"/>
</dbReference>
<feature type="active site" description="Charge relay system" evidence="3">
    <location>
        <position position="242"/>
    </location>
</feature>
<keyword evidence="2" id="KW-0378">Hydrolase</keyword>
<dbReference type="Gene3D" id="3.40.50.10740">
    <property type="entry name" value="Class I glutamine amidotransferase-like"/>
    <property type="match status" value="1"/>
</dbReference>
<feature type="active site" description="Nucleophile" evidence="3">
    <location>
        <position position="114"/>
    </location>
</feature>
<name>A0A1F6MBG4_9BACT</name>
<dbReference type="EMBL" id="MFQA01000023">
    <property type="protein sequence ID" value="OGH68954.1"/>
    <property type="molecule type" value="Genomic_DNA"/>
</dbReference>
<dbReference type="Proteomes" id="UP000176413">
    <property type="component" value="Unassembled WGS sequence"/>
</dbReference>
<dbReference type="SUPFAM" id="SSF52317">
    <property type="entry name" value="Class I glutamine amidotransferase-like"/>
    <property type="match status" value="1"/>
</dbReference>
<evidence type="ECO:0000259" key="5">
    <source>
        <dbReference type="Pfam" id="PF17676"/>
    </source>
</evidence>
<comment type="similarity">
    <text evidence="1">Belongs to the peptidase S66 family.</text>
</comment>
<proteinExistence type="inferred from homology"/>
<evidence type="ECO:0000256" key="3">
    <source>
        <dbReference type="PIRSR" id="PIRSR028757-1"/>
    </source>
</evidence>
<dbReference type="SUPFAM" id="SSF141986">
    <property type="entry name" value="LD-carboxypeptidase A C-terminal domain-like"/>
    <property type="match status" value="1"/>
</dbReference>
<protein>
    <recommendedName>
        <fullName evidence="8">Microcin C7 resistance protein MccF</fullName>
    </recommendedName>
</protein>
<dbReference type="Pfam" id="PF02016">
    <property type="entry name" value="Peptidase_S66"/>
    <property type="match status" value="1"/>
</dbReference>
<accession>A0A1F6MBG4</accession>
<dbReference type="PIRSF" id="PIRSF028757">
    <property type="entry name" value="LD-carboxypeptidase"/>
    <property type="match status" value="1"/>
</dbReference>
<dbReference type="GO" id="GO:0016787">
    <property type="term" value="F:hydrolase activity"/>
    <property type="evidence" value="ECO:0007669"/>
    <property type="project" value="UniProtKB-KW"/>
</dbReference>
<feature type="domain" description="LD-carboxypeptidase C-terminal" evidence="5">
    <location>
        <begin position="208"/>
        <end position="330"/>
    </location>
</feature>
<evidence type="ECO:0000259" key="4">
    <source>
        <dbReference type="Pfam" id="PF02016"/>
    </source>
</evidence>
<dbReference type="InterPro" id="IPR027461">
    <property type="entry name" value="Carboxypeptidase_A_C_sf"/>
</dbReference>
<evidence type="ECO:0000313" key="7">
    <source>
        <dbReference type="Proteomes" id="UP000176413"/>
    </source>
</evidence>
<feature type="domain" description="LD-carboxypeptidase N-terminal" evidence="4">
    <location>
        <begin position="15"/>
        <end position="133"/>
    </location>
</feature>
<dbReference type="Gene3D" id="3.50.30.60">
    <property type="entry name" value="LD-carboxypeptidase A C-terminal domain-like"/>
    <property type="match status" value="1"/>
</dbReference>
<dbReference type="InterPro" id="IPR027478">
    <property type="entry name" value="LdcA_N"/>
</dbReference>
<organism evidence="6 7">
    <name type="scientific">Candidatus Magasanikbacteria bacterium RIFCSPHIGHO2_02_FULL_45_10</name>
    <dbReference type="NCBI Taxonomy" id="1798679"/>
    <lineage>
        <taxon>Bacteria</taxon>
        <taxon>Candidatus Magasanikiibacteriota</taxon>
    </lineage>
</organism>
<feature type="active site" description="Charge relay system" evidence="3">
    <location>
        <position position="315"/>
    </location>
</feature>
<dbReference type="CDD" id="cd07062">
    <property type="entry name" value="Peptidase_S66_mccF_like"/>
    <property type="match status" value="1"/>
</dbReference>
<dbReference type="PANTHER" id="PTHR30237:SF4">
    <property type="entry name" value="LD-CARBOXYPEPTIDASE C-TERMINAL DOMAIN-CONTAINING PROTEIN"/>
    <property type="match status" value="1"/>
</dbReference>
<evidence type="ECO:0008006" key="8">
    <source>
        <dbReference type="Google" id="ProtNLM"/>
    </source>
</evidence>
<reference evidence="6 7" key="1">
    <citation type="journal article" date="2016" name="Nat. Commun.">
        <title>Thousands of microbial genomes shed light on interconnected biogeochemical processes in an aquifer system.</title>
        <authorList>
            <person name="Anantharaman K."/>
            <person name="Brown C.T."/>
            <person name="Hug L.A."/>
            <person name="Sharon I."/>
            <person name="Castelle C.J."/>
            <person name="Probst A.J."/>
            <person name="Thomas B.C."/>
            <person name="Singh A."/>
            <person name="Wilkins M.J."/>
            <person name="Karaoz U."/>
            <person name="Brodie E.L."/>
            <person name="Williams K.H."/>
            <person name="Hubbard S.S."/>
            <person name="Banfield J.F."/>
        </authorList>
    </citation>
    <scope>NUCLEOTIDE SEQUENCE [LARGE SCALE GENOMIC DNA]</scope>
</reference>
<evidence type="ECO:0000256" key="1">
    <source>
        <dbReference type="ARBA" id="ARBA00010233"/>
    </source>
</evidence>
<sequence length="345" mass="39109">MNYKKPAKLKQGDVVAIVSPSWGGPSVFPHVYENGLKILTEWGLKIKEFPTARMDASFLRENPQIRAKDINDAFADPEVKAVFASIGGDDSVRILPFVDKDIVAKNPKILMGYSDTSTLHVFVNLQGLVSFYGPSIMAGFSQMENLPDSFKSHVHDILFEPKDNYEYKPYGKYCDGYLDWSNKENLGKTKPIKTDDGWHWLQGNIKVQGELFGGCIEVLEMMKATDFWPLQDFWKGKIFFLETSEEKPSLHYVDHVLRNYGMLGVFDQISGFIFSRARDYSDDEKNELEEKIISIVAKEFGKPNLPIIANFDVGHTDPQLVLPLGVKAEIDCLAKQISIVEPWLE</sequence>